<dbReference type="Proteomes" id="UP000540989">
    <property type="component" value="Unassembled WGS sequence"/>
</dbReference>
<accession>A0A7W8E1P9</accession>
<feature type="region of interest" description="Disordered" evidence="1">
    <location>
        <begin position="137"/>
        <end position="172"/>
    </location>
</feature>
<dbReference type="AlphaFoldDB" id="A0A7W8E1P9"/>
<reference evidence="2 3" key="1">
    <citation type="submission" date="2020-08" db="EMBL/GenBank/DDBJ databases">
        <title>Genomic Encyclopedia of Type Strains, Phase IV (KMG-V): Genome sequencing to study the core and pangenomes of soil and plant-associated prokaryotes.</title>
        <authorList>
            <person name="Whitman W."/>
        </authorList>
    </citation>
    <scope>NUCLEOTIDE SEQUENCE [LARGE SCALE GENOMIC DNA]</scope>
    <source>
        <strain evidence="2 3">M8UP14</strain>
    </source>
</reference>
<name>A0A7W8E1P9_9BACT</name>
<evidence type="ECO:0000256" key="1">
    <source>
        <dbReference type="SAM" id="MobiDB-lite"/>
    </source>
</evidence>
<evidence type="ECO:0000313" key="3">
    <source>
        <dbReference type="Proteomes" id="UP000540989"/>
    </source>
</evidence>
<evidence type="ECO:0000313" key="2">
    <source>
        <dbReference type="EMBL" id="MBB5056073.1"/>
    </source>
</evidence>
<proteinExistence type="predicted"/>
<keyword evidence="3" id="KW-1185">Reference proteome</keyword>
<protein>
    <submittedName>
        <fullName evidence="2">Uncharacterized protein</fullName>
    </submittedName>
</protein>
<feature type="compositionally biased region" description="Basic and acidic residues" evidence="1">
    <location>
        <begin position="156"/>
        <end position="172"/>
    </location>
</feature>
<feature type="compositionally biased region" description="Polar residues" evidence="1">
    <location>
        <begin position="144"/>
        <end position="153"/>
    </location>
</feature>
<gene>
    <name evidence="2" type="ORF">HDF16_000742</name>
</gene>
<sequence length="379" mass="42515">MAVAIQEDFLMSFDISSSVQQQIHADAMMRTADYYDELVRTDQKSSTTAITSLSPTWIMEGCISGGIWGPSTPHTEHACAAREAYKFGQRFTDRIYPSVDGSADLEIPSYENRSLVFDELEIKENETQPGFIGVQVHDRDQSRKTTASANTSAFGARDHEPDSDHFEQSAEHVTEDDLNADYANYLEGTATAEDVLAAITIFIRAKLTWGFKEATFRKLSADDLLGVFWAKMEGPVVHKRFKADKESKFSHYVNSAWSNLRAEAYSKIKKDRKLFQSSTPVPSDDPEGFDRSDENDYALDVYTRAQHDTTQETARLEQEIKRSLSATGKAILEALLDTPNKSEVARRLGISRHVVDRAQERMQVAHARALLRLDSGKVA</sequence>
<organism evidence="2 3">
    <name type="scientific">Granulicella aggregans</name>
    <dbReference type="NCBI Taxonomy" id="474949"/>
    <lineage>
        <taxon>Bacteria</taxon>
        <taxon>Pseudomonadati</taxon>
        <taxon>Acidobacteriota</taxon>
        <taxon>Terriglobia</taxon>
        <taxon>Terriglobales</taxon>
        <taxon>Acidobacteriaceae</taxon>
        <taxon>Granulicella</taxon>
    </lineage>
</organism>
<dbReference type="EMBL" id="JACHIP010000001">
    <property type="protein sequence ID" value="MBB5056073.1"/>
    <property type="molecule type" value="Genomic_DNA"/>
</dbReference>
<comment type="caution">
    <text evidence="2">The sequence shown here is derived from an EMBL/GenBank/DDBJ whole genome shotgun (WGS) entry which is preliminary data.</text>
</comment>